<organism evidence="1 2">
    <name type="scientific">Hymenolepis diminuta</name>
    <name type="common">Rat tapeworm</name>
    <dbReference type="NCBI Taxonomy" id="6216"/>
    <lineage>
        <taxon>Eukaryota</taxon>
        <taxon>Metazoa</taxon>
        <taxon>Spiralia</taxon>
        <taxon>Lophotrochozoa</taxon>
        <taxon>Platyhelminthes</taxon>
        <taxon>Cestoda</taxon>
        <taxon>Eucestoda</taxon>
        <taxon>Cyclophyllidea</taxon>
        <taxon>Hymenolepididae</taxon>
        <taxon>Hymenolepis</taxon>
    </lineage>
</organism>
<reference evidence="1 2" key="1">
    <citation type="submission" date="2019-07" db="EMBL/GenBank/DDBJ databases">
        <authorList>
            <person name="Jastrzebski P J."/>
            <person name="Paukszto L."/>
            <person name="Jastrzebski P J."/>
        </authorList>
    </citation>
    <scope>NUCLEOTIDE SEQUENCE [LARGE SCALE GENOMIC DNA]</scope>
    <source>
        <strain evidence="1 2">WMS-il1</strain>
    </source>
</reference>
<sequence>MVRISDETENVVATENCYVATDDRSNKVLFRQYRRGDRIIDWLIETRQKIFQHKWTGPIKEILLNSLDKSAREYAFNE</sequence>
<protein>
    <submittedName>
        <fullName evidence="1">Uncharacterized protein</fullName>
    </submittedName>
</protein>
<evidence type="ECO:0000313" key="2">
    <source>
        <dbReference type="Proteomes" id="UP000321570"/>
    </source>
</evidence>
<feature type="non-terminal residue" evidence="1">
    <location>
        <position position="78"/>
    </location>
</feature>
<gene>
    <name evidence="1" type="ORF">WMSIL1_LOCUS6746</name>
</gene>
<accession>A0A564YH53</accession>
<evidence type="ECO:0000313" key="1">
    <source>
        <dbReference type="EMBL" id="VUZ46622.1"/>
    </source>
</evidence>
<proteinExistence type="predicted"/>
<keyword evidence="2" id="KW-1185">Reference proteome</keyword>
<name>A0A564YH53_HYMDI</name>
<dbReference type="Proteomes" id="UP000321570">
    <property type="component" value="Unassembled WGS sequence"/>
</dbReference>
<dbReference type="AlphaFoldDB" id="A0A564YH53"/>
<dbReference type="EMBL" id="CABIJS010000222">
    <property type="protein sequence ID" value="VUZ46622.1"/>
    <property type="molecule type" value="Genomic_DNA"/>
</dbReference>